<evidence type="ECO:0000313" key="2">
    <source>
        <dbReference type="Proteomes" id="UP001482620"/>
    </source>
</evidence>
<reference evidence="1 2" key="1">
    <citation type="submission" date="2021-06" db="EMBL/GenBank/DDBJ databases">
        <authorList>
            <person name="Palmer J.M."/>
        </authorList>
    </citation>
    <scope>NUCLEOTIDE SEQUENCE [LARGE SCALE GENOMIC DNA]</scope>
    <source>
        <strain evidence="2">if_2019</strain>
        <tissue evidence="1">Muscle</tissue>
    </source>
</reference>
<evidence type="ECO:0000313" key="1">
    <source>
        <dbReference type="EMBL" id="MEQ2222739.1"/>
    </source>
</evidence>
<keyword evidence="2" id="KW-1185">Reference proteome</keyword>
<name>A0ABV0SQ83_9TELE</name>
<proteinExistence type="predicted"/>
<organism evidence="1 2">
    <name type="scientific">Ilyodon furcidens</name>
    <name type="common">goldbreast splitfin</name>
    <dbReference type="NCBI Taxonomy" id="33524"/>
    <lineage>
        <taxon>Eukaryota</taxon>
        <taxon>Metazoa</taxon>
        <taxon>Chordata</taxon>
        <taxon>Craniata</taxon>
        <taxon>Vertebrata</taxon>
        <taxon>Euteleostomi</taxon>
        <taxon>Actinopterygii</taxon>
        <taxon>Neopterygii</taxon>
        <taxon>Teleostei</taxon>
        <taxon>Neoteleostei</taxon>
        <taxon>Acanthomorphata</taxon>
        <taxon>Ovalentaria</taxon>
        <taxon>Atherinomorphae</taxon>
        <taxon>Cyprinodontiformes</taxon>
        <taxon>Goodeidae</taxon>
        <taxon>Ilyodon</taxon>
    </lineage>
</organism>
<sequence length="67" mass="7691">MTTDRNACLPAVAYGYYSESQHLPDKEWNTGPCHKAKMLQEWFEKNNEFEGVGLASTIPEFQSNEHL</sequence>
<accession>A0ABV0SQ83</accession>
<dbReference type="EMBL" id="JAHRIQ010004203">
    <property type="protein sequence ID" value="MEQ2222739.1"/>
    <property type="molecule type" value="Genomic_DNA"/>
</dbReference>
<comment type="caution">
    <text evidence="1">The sequence shown here is derived from an EMBL/GenBank/DDBJ whole genome shotgun (WGS) entry which is preliminary data.</text>
</comment>
<protein>
    <submittedName>
        <fullName evidence="1">Uncharacterized protein</fullName>
    </submittedName>
</protein>
<dbReference type="Proteomes" id="UP001482620">
    <property type="component" value="Unassembled WGS sequence"/>
</dbReference>
<gene>
    <name evidence="1" type="ORF">ILYODFUR_029494</name>
</gene>